<keyword evidence="1" id="KW-0472">Membrane</keyword>
<evidence type="ECO:0000313" key="2">
    <source>
        <dbReference type="EMBL" id="QDB79682.1"/>
    </source>
</evidence>
<dbReference type="Proteomes" id="UP000313948">
    <property type="component" value="Chromosome"/>
</dbReference>
<feature type="transmembrane region" description="Helical" evidence="1">
    <location>
        <begin position="118"/>
        <end position="144"/>
    </location>
</feature>
<gene>
    <name evidence="2" type="ORF">FE251_10070</name>
</gene>
<dbReference type="Pfam" id="PF13160">
    <property type="entry name" value="DUF3995"/>
    <property type="match status" value="1"/>
</dbReference>
<sequence length="199" mass="20850">MSACAALLRPHAEGWILRAGLARGGRAGQARAVSSSDRTARAWLWVACAVGLVHAAASAYWAVGGEWLLDTVGQWAVDLRRSQPVAAAWGLAGIALAKAVAALVPVAVERGRLRPARVWRALCWAGGAGLVVYGGVNVVVSNAVLLTAEPGTYNRAAMVGHAWLWDPLFLLWGAALLVSLWLSRSVERGPTTMSGTPAP</sequence>
<dbReference type="InterPro" id="IPR025058">
    <property type="entry name" value="DUF3995"/>
</dbReference>
<feature type="transmembrane region" description="Helical" evidence="1">
    <location>
        <begin position="83"/>
        <end position="106"/>
    </location>
</feature>
<keyword evidence="1" id="KW-1133">Transmembrane helix</keyword>
<feature type="transmembrane region" description="Helical" evidence="1">
    <location>
        <begin position="164"/>
        <end position="183"/>
    </location>
</feature>
<keyword evidence="3" id="KW-1185">Reference proteome</keyword>
<protein>
    <submittedName>
        <fullName evidence="2">DUF3995 domain-containing protein</fullName>
    </submittedName>
</protein>
<dbReference type="EMBL" id="CP040899">
    <property type="protein sequence ID" value="QDB79682.1"/>
    <property type="molecule type" value="Genomic_DNA"/>
</dbReference>
<organism evidence="2 3">
    <name type="scientific">Georgenia wutianyii</name>
    <dbReference type="NCBI Taxonomy" id="2585135"/>
    <lineage>
        <taxon>Bacteria</taxon>
        <taxon>Bacillati</taxon>
        <taxon>Actinomycetota</taxon>
        <taxon>Actinomycetes</taxon>
        <taxon>Micrococcales</taxon>
        <taxon>Bogoriellaceae</taxon>
        <taxon>Georgenia</taxon>
    </lineage>
</organism>
<accession>A0ABX5VMI3</accession>
<name>A0ABX5VMI3_9MICO</name>
<reference evidence="2 3" key="1">
    <citation type="submission" date="2019-05" db="EMBL/GenBank/DDBJ databases">
        <title>Georgenia *** sp. nov., and Georgenia *** sp. nov., isolated from the intestinal contents of plateau pika (Ochotona curzoniae) in the Qinghai-Tibet plateau of China.</title>
        <authorList>
            <person name="Tian Z."/>
        </authorList>
    </citation>
    <scope>NUCLEOTIDE SEQUENCE [LARGE SCALE GENOMIC DNA]</scope>
    <source>
        <strain evidence="2 3">Z294</strain>
    </source>
</reference>
<evidence type="ECO:0000256" key="1">
    <source>
        <dbReference type="SAM" id="Phobius"/>
    </source>
</evidence>
<keyword evidence="1" id="KW-0812">Transmembrane</keyword>
<feature type="transmembrane region" description="Helical" evidence="1">
    <location>
        <begin position="42"/>
        <end position="63"/>
    </location>
</feature>
<proteinExistence type="predicted"/>
<evidence type="ECO:0000313" key="3">
    <source>
        <dbReference type="Proteomes" id="UP000313948"/>
    </source>
</evidence>